<reference evidence="1 2" key="1">
    <citation type="journal article" date="2019" name="Commun. Biol.">
        <title>The bagworm genome reveals a unique fibroin gene that provides high tensile strength.</title>
        <authorList>
            <person name="Kono N."/>
            <person name="Nakamura H."/>
            <person name="Ohtoshi R."/>
            <person name="Tomita M."/>
            <person name="Numata K."/>
            <person name="Arakawa K."/>
        </authorList>
    </citation>
    <scope>NUCLEOTIDE SEQUENCE [LARGE SCALE GENOMIC DNA]</scope>
</reference>
<dbReference type="Proteomes" id="UP000299102">
    <property type="component" value="Unassembled WGS sequence"/>
</dbReference>
<protein>
    <submittedName>
        <fullName evidence="1">Uncharacterized protein</fullName>
    </submittedName>
</protein>
<dbReference type="EMBL" id="BGZK01004875">
    <property type="protein sequence ID" value="GBP11359.1"/>
    <property type="molecule type" value="Genomic_DNA"/>
</dbReference>
<keyword evidence="2" id="KW-1185">Reference proteome</keyword>
<proteinExistence type="predicted"/>
<accession>A0A4C1TA33</accession>
<name>A0A4C1TA33_EUMVA</name>
<comment type="caution">
    <text evidence="1">The sequence shown here is derived from an EMBL/GenBank/DDBJ whole genome shotgun (WGS) entry which is preliminary data.</text>
</comment>
<sequence>MGNEMASRANVTVKLIHGHGSNTATELTRMGTTLTEEKSRASVDCFFKFRASSELGKGNGNIEPLGPTYKLP</sequence>
<evidence type="ECO:0000313" key="1">
    <source>
        <dbReference type="EMBL" id="GBP11359.1"/>
    </source>
</evidence>
<organism evidence="1 2">
    <name type="scientific">Eumeta variegata</name>
    <name type="common">Bagworm moth</name>
    <name type="synonym">Eumeta japonica</name>
    <dbReference type="NCBI Taxonomy" id="151549"/>
    <lineage>
        <taxon>Eukaryota</taxon>
        <taxon>Metazoa</taxon>
        <taxon>Ecdysozoa</taxon>
        <taxon>Arthropoda</taxon>
        <taxon>Hexapoda</taxon>
        <taxon>Insecta</taxon>
        <taxon>Pterygota</taxon>
        <taxon>Neoptera</taxon>
        <taxon>Endopterygota</taxon>
        <taxon>Lepidoptera</taxon>
        <taxon>Glossata</taxon>
        <taxon>Ditrysia</taxon>
        <taxon>Tineoidea</taxon>
        <taxon>Psychidae</taxon>
        <taxon>Oiketicinae</taxon>
        <taxon>Eumeta</taxon>
    </lineage>
</organism>
<dbReference type="AlphaFoldDB" id="A0A4C1TA33"/>
<evidence type="ECO:0000313" key="2">
    <source>
        <dbReference type="Proteomes" id="UP000299102"/>
    </source>
</evidence>
<gene>
    <name evidence="1" type="ORF">EVAR_70917_1</name>
</gene>